<comment type="caution">
    <text evidence="3">The sequence shown here is derived from an EMBL/GenBank/DDBJ whole genome shotgun (WGS) entry which is preliminary data.</text>
</comment>
<dbReference type="PROSITE" id="PS51257">
    <property type="entry name" value="PROKAR_LIPOPROTEIN"/>
    <property type="match status" value="1"/>
</dbReference>
<name>A0ABQ1X3T4_9BACT</name>
<gene>
    <name evidence="3" type="ORF">GCM10011378_33690</name>
</gene>
<evidence type="ECO:0000313" key="3">
    <source>
        <dbReference type="EMBL" id="GGG54766.1"/>
    </source>
</evidence>
<keyword evidence="4" id="KW-1185">Reference proteome</keyword>
<feature type="chain" id="PRO_5047517784" evidence="2">
    <location>
        <begin position="32"/>
        <end position="142"/>
    </location>
</feature>
<feature type="signal peptide" evidence="2">
    <location>
        <begin position="1"/>
        <end position="31"/>
    </location>
</feature>
<evidence type="ECO:0000256" key="1">
    <source>
        <dbReference type="SAM" id="Coils"/>
    </source>
</evidence>
<keyword evidence="2" id="KW-0732">Signal</keyword>
<feature type="coiled-coil region" evidence="1">
    <location>
        <begin position="24"/>
        <end position="62"/>
    </location>
</feature>
<proteinExistence type="predicted"/>
<evidence type="ECO:0000256" key="2">
    <source>
        <dbReference type="SAM" id="SignalP"/>
    </source>
</evidence>
<sequence length="142" mass="16041">MYLCGVKTLRFAPLLLVLSACLSLQSEEQQAEDAEKALLARHDELMAQMDQLYTLRQQLQKTPTPDTAAAGRQRRALAAAEAGMMFWMHRYRRPQDTVAVAHRLTYYSSQQQRIDSVGRLFRTSVDSARLLLQAPAANHPTP</sequence>
<dbReference type="Proteomes" id="UP000601361">
    <property type="component" value="Unassembled WGS sequence"/>
</dbReference>
<evidence type="ECO:0000313" key="4">
    <source>
        <dbReference type="Proteomes" id="UP000601361"/>
    </source>
</evidence>
<keyword evidence="1" id="KW-0175">Coiled coil</keyword>
<organism evidence="3 4">
    <name type="scientific">Hymenobacter glacieicola</name>
    <dbReference type="NCBI Taxonomy" id="1562124"/>
    <lineage>
        <taxon>Bacteria</taxon>
        <taxon>Pseudomonadati</taxon>
        <taxon>Bacteroidota</taxon>
        <taxon>Cytophagia</taxon>
        <taxon>Cytophagales</taxon>
        <taxon>Hymenobacteraceae</taxon>
        <taxon>Hymenobacter</taxon>
    </lineage>
</organism>
<protein>
    <submittedName>
        <fullName evidence="3">Uncharacterized protein</fullName>
    </submittedName>
</protein>
<accession>A0ABQ1X3T4</accession>
<reference evidence="4" key="1">
    <citation type="journal article" date="2019" name="Int. J. Syst. Evol. Microbiol.">
        <title>The Global Catalogue of Microorganisms (GCM) 10K type strain sequencing project: providing services to taxonomists for standard genome sequencing and annotation.</title>
        <authorList>
            <consortium name="The Broad Institute Genomics Platform"/>
            <consortium name="The Broad Institute Genome Sequencing Center for Infectious Disease"/>
            <person name="Wu L."/>
            <person name="Ma J."/>
        </authorList>
    </citation>
    <scope>NUCLEOTIDE SEQUENCE [LARGE SCALE GENOMIC DNA]</scope>
    <source>
        <strain evidence="4">CGMCC 1.12990</strain>
    </source>
</reference>
<dbReference type="EMBL" id="BMGS01000009">
    <property type="protein sequence ID" value="GGG54766.1"/>
    <property type="molecule type" value="Genomic_DNA"/>
</dbReference>